<accession>A0AA94EGS5</accession>
<name>A0AA94EGS5_9GAMM</name>
<dbReference type="RefSeq" id="WP_126819600.1">
    <property type="nucleotide sequence ID" value="NZ_PIPS01000001.1"/>
</dbReference>
<dbReference type="NCBIfam" id="NF043066">
    <property type="entry name" value="ETEC_3214_dom"/>
    <property type="match status" value="1"/>
</dbReference>
<evidence type="ECO:0000313" key="2">
    <source>
        <dbReference type="Proteomes" id="UP000286680"/>
    </source>
</evidence>
<evidence type="ECO:0000313" key="1">
    <source>
        <dbReference type="EMBL" id="RUO45221.1"/>
    </source>
</evidence>
<dbReference type="Proteomes" id="UP000286680">
    <property type="component" value="Unassembled WGS sequence"/>
</dbReference>
<keyword evidence="2" id="KW-1185">Reference proteome</keyword>
<dbReference type="EMBL" id="PIPS01000001">
    <property type="protein sequence ID" value="RUO45221.1"/>
    <property type="molecule type" value="Genomic_DNA"/>
</dbReference>
<reference evidence="2" key="1">
    <citation type="journal article" date="2018" name="Front. Microbiol.">
        <title>Genome-Based Analysis Reveals the Taxonomy and Diversity of the Family Idiomarinaceae.</title>
        <authorList>
            <person name="Liu Y."/>
            <person name="Lai Q."/>
            <person name="Shao Z."/>
        </authorList>
    </citation>
    <scope>NUCLEOTIDE SEQUENCE [LARGE SCALE GENOMIC DNA]</scope>
    <source>
        <strain evidence="2">SN-14</strain>
    </source>
</reference>
<gene>
    <name evidence="1" type="ORF">CWE23_04180</name>
</gene>
<sequence length="270" mass="30845">MQGEPSSSTPTDTAANSAQPPGFWKKLARIIVTVSLPLIAMGQWVDTRDLLIDTYQGFITHFTDEVELEMLSEVRVGGNLEYLEQVFGVAKLIKSSSLEADTQYRYYQHPKFMLTLAVRQNQVTGYTVTSLRPAFHPPITFSDLTLGEQSFAQMQDFAGVFTADAANIHYYMEQKQLAREGLFYNRYLAYVEYGADHRDSERKVQPIAETLNRISDAYALDDTELLRTQLTQLREQQRPNTYVLGRLSLEQAAEMVLTRYEFKAYFGQES</sequence>
<proteinExistence type="predicted"/>
<organism evidence="1 2">
    <name type="scientific">Idiomarina aquatica</name>
    <dbReference type="NCBI Taxonomy" id="1327752"/>
    <lineage>
        <taxon>Bacteria</taxon>
        <taxon>Pseudomonadati</taxon>
        <taxon>Pseudomonadota</taxon>
        <taxon>Gammaproteobacteria</taxon>
        <taxon>Alteromonadales</taxon>
        <taxon>Idiomarinaceae</taxon>
        <taxon>Idiomarina</taxon>
    </lineage>
</organism>
<dbReference type="AlphaFoldDB" id="A0AA94EGS5"/>
<protein>
    <submittedName>
        <fullName evidence="1">Uncharacterized protein</fullName>
    </submittedName>
</protein>
<dbReference type="InterPro" id="IPR050010">
    <property type="entry name" value="ETEC_3214_dom"/>
</dbReference>
<comment type="caution">
    <text evidence="1">The sequence shown here is derived from an EMBL/GenBank/DDBJ whole genome shotgun (WGS) entry which is preliminary data.</text>
</comment>